<proteinExistence type="predicted"/>
<organism evidence="1">
    <name type="scientific">marine metagenome</name>
    <dbReference type="NCBI Taxonomy" id="408172"/>
    <lineage>
        <taxon>unclassified sequences</taxon>
        <taxon>metagenomes</taxon>
        <taxon>ecological metagenomes</taxon>
    </lineage>
</organism>
<reference evidence="1" key="1">
    <citation type="submission" date="2018-05" db="EMBL/GenBank/DDBJ databases">
        <authorList>
            <person name="Lanie J.A."/>
            <person name="Ng W.-L."/>
            <person name="Kazmierczak K.M."/>
            <person name="Andrzejewski T.M."/>
            <person name="Davidsen T.M."/>
            <person name="Wayne K.J."/>
            <person name="Tettelin H."/>
            <person name="Glass J.I."/>
            <person name="Rusch D."/>
            <person name="Podicherti R."/>
            <person name="Tsui H.-C.T."/>
            <person name="Winkler M.E."/>
        </authorList>
    </citation>
    <scope>NUCLEOTIDE SEQUENCE</scope>
</reference>
<gene>
    <name evidence="1" type="ORF">METZ01_LOCUS363815</name>
</gene>
<feature type="non-terminal residue" evidence="1">
    <location>
        <position position="70"/>
    </location>
</feature>
<name>A0A382SPY4_9ZZZZ</name>
<accession>A0A382SPY4</accession>
<protein>
    <submittedName>
        <fullName evidence="1">Uncharacterized protein</fullName>
    </submittedName>
</protein>
<dbReference type="EMBL" id="UINC01130106">
    <property type="protein sequence ID" value="SVD10961.1"/>
    <property type="molecule type" value="Genomic_DNA"/>
</dbReference>
<sequence length="70" mass="8163">MAYIPEEREEERLGGVQADREWLVEYIIELPDENPIRLVTILRGAQMADVQGRLYDVLRAQYASETRLDV</sequence>
<dbReference type="AlphaFoldDB" id="A0A382SPY4"/>
<evidence type="ECO:0000313" key="1">
    <source>
        <dbReference type="EMBL" id="SVD10961.1"/>
    </source>
</evidence>